<gene>
    <name evidence="1" type="ORF">PIBRA_LOCUS7519</name>
</gene>
<dbReference type="Proteomes" id="UP001152562">
    <property type="component" value="Unassembled WGS sequence"/>
</dbReference>
<organism evidence="1 2">
    <name type="scientific">Pieris brassicae</name>
    <name type="common">White butterfly</name>
    <name type="synonym">Large white butterfly</name>
    <dbReference type="NCBI Taxonomy" id="7116"/>
    <lineage>
        <taxon>Eukaryota</taxon>
        <taxon>Metazoa</taxon>
        <taxon>Ecdysozoa</taxon>
        <taxon>Arthropoda</taxon>
        <taxon>Hexapoda</taxon>
        <taxon>Insecta</taxon>
        <taxon>Pterygota</taxon>
        <taxon>Neoptera</taxon>
        <taxon>Endopterygota</taxon>
        <taxon>Lepidoptera</taxon>
        <taxon>Glossata</taxon>
        <taxon>Ditrysia</taxon>
        <taxon>Papilionoidea</taxon>
        <taxon>Pieridae</taxon>
        <taxon>Pierinae</taxon>
        <taxon>Pieris</taxon>
    </lineage>
</organism>
<sequence>MSLFNQEELAMIAIGLDEEEADDQEDLQQTIKRIWVCGKIEKLQENITHYARNSQDTLTIIMITSKCQNLLFTCYYKSYKMV</sequence>
<dbReference type="AlphaFoldDB" id="A0A9P0TP96"/>
<evidence type="ECO:0000313" key="1">
    <source>
        <dbReference type="EMBL" id="CAH4030920.1"/>
    </source>
</evidence>
<comment type="caution">
    <text evidence="1">The sequence shown here is derived from an EMBL/GenBank/DDBJ whole genome shotgun (WGS) entry which is preliminary data.</text>
</comment>
<accession>A0A9P0TP96</accession>
<protein>
    <submittedName>
        <fullName evidence="1">Uncharacterized protein</fullName>
    </submittedName>
</protein>
<dbReference type="EMBL" id="CALOZG010000011">
    <property type="protein sequence ID" value="CAH4030920.1"/>
    <property type="molecule type" value="Genomic_DNA"/>
</dbReference>
<evidence type="ECO:0000313" key="2">
    <source>
        <dbReference type="Proteomes" id="UP001152562"/>
    </source>
</evidence>
<keyword evidence="2" id="KW-1185">Reference proteome</keyword>
<reference evidence="1" key="1">
    <citation type="submission" date="2022-05" db="EMBL/GenBank/DDBJ databases">
        <authorList>
            <person name="Okamura Y."/>
        </authorList>
    </citation>
    <scope>NUCLEOTIDE SEQUENCE</scope>
</reference>
<proteinExistence type="predicted"/>
<name>A0A9P0TP96_PIEBR</name>